<dbReference type="Proteomes" id="UP000050761">
    <property type="component" value="Unassembled WGS sequence"/>
</dbReference>
<feature type="compositionally biased region" description="Basic and acidic residues" evidence="1">
    <location>
        <begin position="56"/>
        <end position="70"/>
    </location>
</feature>
<reference evidence="2 3" key="1">
    <citation type="submission" date="2018-11" db="EMBL/GenBank/DDBJ databases">
        <authorList>
            <consortium name="Pathogen Informatics"/>
        </authorList>
    </citation>
    <scope>NUCLEOTIDE SEQUENCE [LARGE SCALE GENOMIC DNA]</scope>
</reference>
<protein>
    <submittedName>
        <fullName evidence="4">Coiled-coil domain-containing protein 12</fullName>
    </submittedName>
</protein>
<evidence type="ECO:0000256" key="1">
    <source>
        <dbReference type="SAM" id="MobiDB-lite"/>
    </source>
</evidence>
<sequence length="208" mass="24127">SKKTQGPPEKLKKKRPAAEKEAESTRPSKKKKKTPLAGSPGKQPRSPEETPSTTQEKIDDLEKNEAKTTARHLQDIVRRTVVLEKKLEEHHDYVRLNSQPTELTINEEQMEPEKIEDYNDKKILDELATVNRNLKKTRHEIFVMNHRIEEERKNTNPRSRQKVENMRNEKLDEAQRSTRIASSQGKQQLDQDASLGTEEIIIQPLHQS</sequence>
<accession>A0A3P8DIM4</accession>
<gene>
    <name evidence="2" type="ORF">HPBE_LOCUS14716</name>
</gene>
<feature type="region of interest" description="Disordered" evidence="1">
    <location>
        <begin position="1"/>
        <end position="70"/>
    </location>
</feature>
<evidence type="ECO:0000313" key="3">
    <source>
        <dbReference type="Proteomes" id="UP000050761"/>
    </source>
</evidence>
<dbReference type="AlphaFoldDB" id="A0A183G0S5"/>
<reference evidence="4" key="2">
    <citation type="submission" date="2019-09" db="UniProtKB">
        <authorList>
            <consortium name="WormBaseParasite"/>
        </authorList>
    </citation>
    <scope>IDENTIFICATION</scope>
</reference>
<evidence type="ECO:0000313" key="4">
    <source>
        <dbReference type="WBParaSite" id="HPBE_0001471501-mRNA-1"/>
    </source>
</evidence>
<feature type="region of interest" description="Disordered" evidence="1">
    <location>
        <begin position="152"/>
        <end position="208"/>
    </location>
</feature>
<name>A0A183G0S5_HELPZ</name>
<organism evidence="3 4">
    <name type="scientific">Heligmosomoides polygyrus</name>
    <name type="common">Parasitic roundworm</name>
    <dbReference type="NCBI Taxonomy" id="6339"/>
    <lineage>
        <taxon>Eukaryota</taxon>
        <taxon>Metazoa</taxon>
        <taxon>Ecdysozoa</taxon>
        <taxon>Nematoda</taxon>
        <taxon>Chromadorea</taxon>
        <taxon>Rhabditida</taxon>
        <taxon>Rhabditina</taxon>
        <taxon>Rhabditomorpha</taxon>
        <taxon>Strongyloidea</taxon>
        <taxon>Heligmosomidae</taxon>
        <taxon>Heligmosomoides</taxon>
    </lineage>
</organism>
<accession>A0A183G0S5</accession>
<feature type="compositionally biased region" description="Basic and acidic residues" evidence="1">
    <location>
        <begin position="161"/>
        <end position="176"/>
    </location>
</feature>
<dbReference type="OrthoDB" id="5903933at2759"/>
<feature type="compositionally biased region" description="Basic and acidic residues" evidence="1">
    <location>
        <begin position="16"/>
        <end position="26"/>
    </location>
</feature>
<feature type="compositionally biased region" description="Polar residues" evidence="1">
    <location>
        <begin position="177"/>
        <end position="191"/>
    </location>
</feature>
<keyword evidence="3" id="KW-1185">Reference proteome</keyword>
<proteinExistence type="predicted"/>
<evidence type="ECO:0000313" key="2">
    <source>
        <dbReference type="EMBL" id="VDP00549.1"/>
    </source>
</evidence>
<dbReference type="WBParaSite" id="HPBE_0001471501-mRNA-1">
    <property type="protein sequence ID" value="HPBE_0001471501-mRNA-1"/>
    <property type="gene ID" value="HPBE_0001471501"/>
</dbReference>
<dbReference type="EMBL" id="UZAH01028495">
    <property type="protein sequence ID" value="VDP00549.1"/>
    <property type="molecule type" value="Genomic_DNA"/>
</dbReference>